<dbReference type="SUPFAM" id="SSF48452">
    <property type="entry name" value="TPR-like"/>
    <property type="match status" value="1"/>
</dbReference>
<feature type="compositionally biased region" description="Low complexity" evidence="1">
    <location>
        <begin position="467"/>
        <end position="476"/>
    </location>
</feature>
<proteinExistence type="predicted"/>
<feature type="compositionally biased region" description="Pro residues" evidence="1">
    <location>
        <begin position="456"/>
        <end position="466"/>
    </location>
</feature>
<feature type="region of interest" description="Disordered" evidence="1">
    <location>
        <begin position="443"/>
        <end position="486"/>
    </location>
</feature>
<protein>
    <recommendedName>
        <fullName evidence="4">Tetratricopeptide repeat protein</fullName>
    </recommendedName>
</protein>
<dbReference type="InterPro" id="IPR011990">
    <property type="entry name" value="TPR-like_helical_dom_sf"/>
</dbReference>
<evidence type="ECO:0000313" key="3">
    <source>
        <dbReference type="Proteomes" id="UP001155241"/>
    </source>
</evidence>
<dbReference type="AlphaFoldDB" id="A0A9X2F7G3"/>
<dbReference type="Proteomes" id="UP001155241">
    <property type="component" value="Unassembled WGS sequence"/>
</dbReference>
<comment type="caution">
    <text evidence="2">The sequence shown here is derived from an EMBL/GenBank/DDBJ whole genome shotgun (WGS) entry which is preliminary data.</text>
</comment>
<organism evidence="2 3">
    <name type="scientific">Aeoliella straminimaris</name>
    <dbReference type="NCBI Taxonomy" id="2954799"/>
    <lineage>
        <taxon>Bacteria</taxon>
        <taxon>Pseudomonadati</taxon>
        <taxon>Planctomycetota</taxon>
        <taxon>Planctomycetia</taxon>
        <taxon>Pirellulales</taxon>
        <taxon>Lacipirellulaceae</taxon>
        <taxon>Aeoliella</taxon>
    </lineage>
</organism>
<feature type="compositionally biased region" description="Low complexity" evidence="1">
    <location>
        <begin position="446"/>
        <end position="455"/>
    </location>
</feature>
<dbReference type="Gene3D" id="1.25.40.10">
    <property type="entry name" value="Tetratricopeptide repeat domain"/>
    <property type="match status" value="1"/>
</dbReference>
<gene>
    <name evidence="2" type="ORF">NG895_06920</name>
</gene>
<dbReference type="EMBL" id="JAMXLR010000025">
    <property type="protein sequence ID" value="MCO6043635.1"/>
    <property type="molecule type" value="Genomic_DNA"/>
</dbReference>
<evidence type="ECO:0000256" key="1">
    <source>
        <dbReference type="SAM" id="MobiDB-lite"/>
    </source>
</evidence>
<accession>A0A9X2F7G3</accession>
<keyword evidence="3" id="KW-1185">Reference proteome</keyword>
<name>A0A9X2F7G3_9BACT</name>
<dbReference type="RefSeq" id="WP_252851742.1">
    <property type="nucleotide sequence ID" value="NZ_JAMXLR010000025.1"/>
</dbReference>
<evidence type="ECO:0000313" key="2">
    <source>
        <dbReference type="EMBL" id="MCO6043635.1"/>
    </source>
</evidence>
<evidence type="ECO:0008006" key="4">
    <source>
        <dbReference type="Google" id="ProtNLM"/>
    </source>
</evidence>
<sequence length="486" mass="52100">MPTSRPRQDLIGPAAAALLVTALVAVGIQCLPERVEEPLSPPAPAVDDQRMADRLQPIPRATIKNVAVQSTRVRRLPEPAVVEPAAAEIEPTPLLELLPPIPPEELAGDQGECFEALPDVESVADPEPVVPQEEALAAIETEAPATADRIVEVNPSSGFEAAEFDEDAQLAASTSIDDVLAYFPAANQLSKQFQPRVQQTFTLARHGALHAARAKFEQLLVELAQAKDATQMTSRHTQALAAGLRAIEEADDFLVRDTTKTTPQKIAAGHQTPMLQEEQAERVLPHTAVAMYHLYAQQKLAMAIEGEQAGSMMLFGLGKIYTQLAQRDEQTQAVRKSLTMYRSAVGAHGGNHLAANEAGVLLARAGRYEQAAALLEHAAQLADTSATQRNLAYVMTKLDRPQQAEAHRQAAQQIAQREIARGQLSAERGISWVSPDEFARRTSGGAATVAARPAATAPPRPAPPGAVAPGSDPPSATQRPAHPMWW</sequence>
<reference evidence="2" key="1">
    <citation type="submission" date="2022-06" db="EMBL/GenBank/DDBJ databases">
        <title>Aeoliella straminimaris, a novel planctomycete from sediments.</title>
        <authorList>
            <person name="Vitorino I.R."/>
            <person name="Lage O.M."/>
        </authorList>
    </citation>
    <scope>NUCLEOTIDE SEQUENCE</scope>
    <source>
        <strain evidence="2">ICT_H6.2</strain>
    </source>
</reference>